<accession>A0A8K0T6Z4</accession>
<sequence length="82" mass="9023">MTLLVRDEGPKRRLVWVLLSSPGEGWCVFVVLGSGQERGVRQEGEVEAETVEEIPRGQLGVGCGGQEWEVSRSRCVTRHDSG</sequence>
<reference evidence="1" key="1">
    <citation type="journal article" date="2021" name="Nat. Commun.">
        <title>Genetic determinants of endophytism in the Arabidopsis root mycobiome.</title>
        <authorList>
            <person name="Mesny F."/>
            <person name="Miyauchi S."/>
            <person name="Thiergart T."/>
            <person name="Pickel B."/>
            <person name="Atanasova L."/>
            <person name="Karlsson M."/>
            <person name="Huettel B."/>
            <person name="Barry K.W."/>
            <person name="Haridas S."/>
            <person name="Chen C."/>
            <person name="Bauer D."/>
            <person name="Andreopoulos W."/>
            <person name="Pangilinan J."/>
            <person name="LaButti K."/>
            <person name="Riley R."/>
            <person name="Lipzen A."/>
            <person name="Clum A."/>
            <person name="Drula E."/>
            <person name="Henrissat B."/>
            <person name="Kohler A."/>
            <person name="Grigoriev I.V."/>
            <person name="Martin F.M."/>
            <person name="Hacquard S."/>
        </authorList>
    </citation>
    <scope>NUCLEOTIDE SEQUENCE</scope>
    <source>
        <strain evidence="1">MPI-CAGE-AT-0016</strain>
    </source>
</reference>
<evidence type="ECO:0000313" key="1">
    <source>
        <dbReference type="EMBL" id="KAH7347834.1"/>
    </source>
</evidence>
<dbReference type="AlphaFoldDB" id="A0A8K0T6Z4"/>
<gene>
    <name evidence="1" type="ORF">B0T11DRAFT_291974</name>
</gene>
<organism evidence="1 2">
    <name type="scientific">Plectosphaerella cucumerina</name>
    <dbReference type="NCBI Taxonomy" id="40658"/>
    <lineage>
        <taxon>Eukaryota</taxon>
        <taxon>Fungi</taxon>
        <taxon>Dikarya</taxon>
        <taxon>Ascomycota</taxon>
        <taxon>Pezizomycotina</taxon>
        <taxon>Sordariomycetes</taxon>
        <taxon>Hypocreomycetidae</taxon>
        <taxon>Glomerellales</taxon>
        <taxon>Plectosphaerellaceae</taxon>
        <taxon>Plectosphaerella</taxon>
    </lineage>
</organism>
<name>A0A8K0T6Z4_9PEZI</name>
<dbReference type="Proteomes" id="UP000813385">
    <property type="component" value="Unassembled WGS sequence"/>
</dbReference>
<dbReference type="EMBL" id="JAGPXD010000007">
    <property type="protein sequence ID" value="KAH7347834.1"/>
    <property type="molecule type" value="Genomic_DNA"/>
</dbReference>
<protein>
    <submittedName>
        <fullName evidence="1">Uncharacterized protein</fullName>
    </submittedName>
</protein>
<comment type="caution">
    <text evidence="1">The sequence shown here is derived from an EMBL/GenBank/DDBJ whole genome shotgun (WGS) entry which is preliminary data.</text>
</comment>
<proteinExistence type="predicted"/>
<keyword evidence="2" id="KW-1185">Reference proteome</keyword>
<evidence type="ECO:0000313" key="2">
    <source>
        <dbReference type="Proteomes" id="UP000813385"/>
    </source>
</evidence>